<dbReference type="InterPro" id="IPR002060">
    <property type="entry name" value="Squ/phyt_synthse"/>
</dbReference>
<sequence>MIIRRAFHPIASSSIHPSLTYWSTLRPIGCSYSSSSSSTSPSSGPSFISPVLYCKQQVQKFDHEAYLASYFFPAGRPREAFWALRALNMELATIPETVSNVAIGQIRMQFWRDVIRDISNGIPPSSHPIANALAMTSDPKTVDLTAYYLNQMLDAREESLGSPPYPTLTQLLVHLSQTQTPMTLLSLSLVTPNPTPTSQSALQHLSLSTGLASLLLSLPFHASNRKLPAIPLDIASRCGLVAEELFRKGHEAKGLDDAVFEVACRARDELETAKLDWKDKGKIPKAELPVYLSAVSVESYLDRLQAANFNPFEPSLQKPSWRTPLDVWLMWRRRTI</sequence>
<proteinExistence type="predicted"/>
<dbReference type="SUPFAM" id="SSF48576">
    <property type="entry name" value="Terpenoid synthases"/>
    <property type="match status" value="1"/>
</dbReference>
<accession>A0A0F7SYE2</accession>
<evidence type="ECO:0000313" key="1">
    <source>
        <dbReference type="EMBL" id="CED85288.1"/>
    </source>
</evidence>
<organism evidence="1">
    <name type="scientific">Phaffia rhodozyma</name>
    <name type="common">Yeast</name>
    <name type="synonym">Xanthophyllomyces dendrorhous</name>
    <dbReference type="NCBI Taxonomy" id="264483"/>
    <lineage>
        <taxon>Eukaryota</taxon>
        <taxon>Fungi</taxon>
        <taxon>Dikarya</taxon>
        <taxon>Basidiomycota</taxon>
        <taxon>Agaricomycotina</taxon>
        <taxon>Tremellomycetes</taxon>
        <taxon>Cystofilobasidiales</taxon>
        <taxon>Mrakiaceae</taxon>
        <taxon>Phaffia</taxon>
    </lineage>
</organism>
<dbReference type="Gene3D" id="1.10.600.10">
    <property type="entry name" value="Farnesyl Diphosphate Synthase"/>
    <property type="match status" value="1"/>
</dbReference>
<dbReference type="Pfam" id="PF00494">
    <property type="entry name" value="SQS_PSY"/>
    <property type="match status" value="1"/>
</dbReference>
<dbReference type="InterPro" id="IPR008949">
    <property type="entry name" value="Isoprenoid_synthase_dom_sf"/>
</dbReference>
<protein>
    <submittedName>
        <fullName evidence="1">Phytoene/squalene synthetase</fullName>
    </submittedName>
</protein>
<dbReference type="EMBL" id="LN483332">
    <property type="protein sequence ID" value="CED85288.1"/>
    <property type="molecule type" value="Genomic_DNA"/>
</dbReference>
<dbReference type="AlphaFoldDB" id="A0A0F7SYE2"/>
<reference evidence="1" key="1">
    <citation type="submission" date="2014-08" db="EMBL/GenBank/DDBJ databases">
        <authorList>
            <person name="Sharma Rahul"/>
            <person name="Thines Marco"/>
        </authorList>
    </citation>
    <scope>NUCLEOTIDE SEQUENCE</scope>
</reference>
<name>A0A0F7SYE2_PHARH</name>